<feature type="region of interest" description="Disordered" evidence="11">
    <location>
        <begin position="758"/>
        <end position="777"/>
    </location>
</feature>
<dbReference type="InterPro" id="IPR017853">
    <property type="entry name" value="GH"/>
</dbReference>
<protein>
    <recommendedName>
        <fullName evidence="10">beta-glucosidase</fullName>
        <ecNumber evidence="10">3.2.1.21</ecNumber>
    </recommendedName>
</protein>
<dbReference type="FunFam" id="3.20.20.300:FF:000002">
    <property type="entry name" value="Probable beta-glucosidase"/>
    <property type="match status" value="1"/>
</dbReference>
<feature type="domain" description="Fibronectin type III-like" evidence="13">
    <location>
        <begin position="803"/>
        <end position="877"/>
    </location>
</feature>
<dbReference type="InterPro" id="IPR026891">
    <property type="entry name" value="Fn3-like"/>
</dbReference>
<dbReference type="AlphaFoldDB" id="A0A6A6BEE5"/>
<organism evidence="14 15">
    <name type="scientific">Aplosporella prunicola CBS 121167</name>
    <dbReference type="NCBI Taxonomy" id="1176127"/>
    <lineage>
        <taxon>Eukaryota</taxon>
        <taxon>Fungi</taxon>
        <taxon>Dikarya</taxon>
        <taxon>Ascomycota</taxon>
        <taxon>Pezizomycotina</taxon>
        <taxon>Dothideomycetes</taxon>
        <taxon>Dothideomycetes incertae sedis</taxon>
        <taxon>Botryosphaeriales</taxon>
        <taxon>Aplosporellaceae</taxon>
        <taxon>Aplosporella</taxon>
    </lineage>
</organism>
<dbReference type="Pfam" id="PF14310">
    <property type="entry name" value="Fn3-like"/>
    <property type="match status" value="1"/>
</dbReference>
<keyword evidence="4 10" id="KW-0378">Hydrolase</keyword>
<keyword evidence="5" id="KW-0136">Cellulose degradation</keyword>
<keyword evidence="15" id="KW-1185">Reference proteome</keyword>
<dbReference type="PROSITE" id="PS00775">
    <property type="entry name" value="GLYCOSYL_HYDROL_F3"/>
    <property type="match status" value="1"/>
</dbReference>
<evidence type="ECO:0000313" key="14">
    <source>
        <dbReference type="EMBL" id="KAF2141675.1"/>
    </source>
</evidence>
<dbReference type="Gene3D" id="3.40.50.1700">
    <property type="entry name" value="Glycoside hydrolase family 3 C-terminal domain"/>
    <property type="match status" value="1"/>
</dbReference>
<keyword evidence="9 10" id="KW-0624">Polysaccharide degradation</keyword>
<dbReference type="EC" id="3.2.1.21" evidence="10"/>
<evidence type="ECO:0000256" key="8">
    <source>
        <dbReference type="ARBA" id="ARBA00023295"/>
    </source>
</evidence>
<dbReference type="PANTHER" id="PTHR42715:SF2">
    <property type="entry name" value="BETA-GLUCOSIDASE F-RELATED"/>
    <property type="match status" value="1"/>
</dbReference>
<dbReference type="SMART" id="SM01217">
    <property type="entry name" value="Fn3_like"/>
    <property type="match status" value="1"/>
</dbReference>
<dbReference type="Proteomes" id="UP000799438">
    <property type="component" value="Unassembled WGS sequence"/>
</dbReference>
<dbReference type="PANTHER" id="PTHR42715">
    <property type="entry name" value="BETA-GLUCOSIDASE"/>
    <property type="match status" value="1"/>
</dbReference>
<dbReference type="RefSeq" id="XP_033397387.1">
    <property type="nucleotide sequence ID" value="XM_033546219.1"/>
</dbReference>
<keyword evidence="8 10" id="KW-0326">Glycosidase</keyword>
<dbReference type="InterPro" id="IPR036962">
    <property type="entry name" value="Glyco_hydro_3_N_sf"/>
</dbReference>
<comment type="catalytic activity">
    <reaction evidence="1 10">
        <text>Hydrolysis of terminal, non-reducing beta-D-glucosyl residues with release of beta-D-glucose.</text>
        <dbReference type="EC" id="3.2.1.21"/>
    </reaction>
</comment>
<dbReference type="GO" id="GO:0030245">
    <property type="term" value="P:cellulose catabolic process"/>
    <property type="evidence" value="ECO:0007669"/>
    <property type="project" value="UniProtKB-UniPathway"/>
</dbReference>
<evidence type="ECO:0000259" key="13">
    <source>
        <dbReference type="SMART" id="SM01217"/>
    </source>
</evidence>
<proteinExistence type="inferred from homology"/>
<name>A0A6A6BEE5_9PEZI</name>
<evidence type="ECO:0000256" key="9">
    <source>
        <dbReference type="ARBA" id="ARBA00023326"/>
    </source>
</evidence>
<dbReference type="Pfam" id="PF01915">
    <property type="entry name" value="Glyco_hydro_3_C"/>
    <property type="match status" value="1"/>
</dbReference>
<evidence type="ECO:0000256" key="3">
    <source>
        <dbReference type="ARBA" id="ARBA00005336"/>
    </source>
</evidence>
<dbReference type="SUPFAM" id="SSF51445">
    <property type="entry name" value="(Trans)glycosidases"/>
    <property type="match status" value="1"/>
</dbReference>
<comment type="pathway">
    <text evidence="2 10">Glycan metabolism; cellulose degradation.</text>
</comment>
<evidence type="ECO:0000256" key="7">
    <source>
        <dbReference type="ARBA" id="ARBA00023277"/>
    </source>
</evidence>
<comment type="similarity">
    <text evidence="3 10">Belongs to the glycosyl hydrolase 3 family.</text>
</comment>
<feature type="signal peptide" evidence="12">
    <location>
        <begin position="1"/>
        <end position="25"/>
    </location>
</feature>
<evidence type="ECO:0000256" key="4">
    <source>
        <dbReference type="ARBA" id="ARBA00022801"/>
    </source>
</evidence>
<evidence type="ECO:0000256" key="1">
    <source>
        <dbReference type="ARBA" id="ARBA00000448"/>
    </source>
</evidence>
<dbReference type="UniPathway" id="UPA00696"/>
<dbReference type="SUPFAM" id="SSF52279">
    <property type="entry name" value="Beta-D-glucan exohydrolase, C-terminal domain"/>
    <property type="match status" value="1"/>
</dbReference>
<dbReference type="Gene3D" id="3.20.20.300">
    <property type="entry name" value="Glycoside hydrolase, family 3, N-terminal domain"/>
    <property type="match status" value="1"/>
</dbReference>
<sequence>MSPSLACAVLAQPLVLSLFYFPSLASTTEITDPRLLFWLRNAHVDIGNITVGKRLAVPNEYEATPYYPAPYGGWVSDWSDSYAKAEELVAKMTLAEKTNITCGTGYFMDRCIGNTGSVHRLGFPQICLQDSALGIKGTENITAFPPGITVGATWNKQLMYDRGAALGAEFRGKGINVHLGPTVGPMGRKPRGGRNWEGFGADPVLQAVGGAQTIKGVQDQGVIATIKHLIANEQEMFRMYNPFQPGYSANIDDRTLHELYLWPFAEGVRAGVGSVMAAYNAVNGSACTQNSYLINNILKDELGFQGFIMSDWLAQIGGVSAALAGLDASLPGDPTIPLFGNAWWAFHLTEAVLNGSVPVDRLNDMATRIVATWYQMGQDKDYPDPNFSTWSSNAEGLLHPGALVSPSGVVNEFVNVQDDHAKVVRQIATEAITMLKNENNTLPLSTATPLKVFGTDARKNPDGINSCADQACDKGTLGMGWGSGTASYPYLDDPITAITGRAKNVTPYLTDDFPSNAVVEEGDVALVFINADSGENYLSVDGNPGDRTSSDLHAWKNGDKLVQEAADKYDKVVVITHTVGPILLEEWIDLPSVKAVLFAHLPGQEAGESLTDVLFGDTSPSGHLPYSIPYSEDDLPESVNIKGFELGQPQDTFSEGLFIDYRYLNAQNKTPRYPFGHGLSYTTFSLNATIASGIELTSVPPPRSPKGKTPSYSTDIPPASEAYYPDNFNKIWRYIYSYLPKNEADSAAKKANTTTYPYPDGYSTEQKAGPPAGGAQGGNPALWDTAFKLTVTVTNTGKATGKGVAQAYVQFPADIEYETPVIQLRDFDKTRNLASGESQTLDLTLTRKDISVWDVVSQNWIIPDVKGEYKVWIGNSSGGLKLACSTTSLKCENGLGSPVT</sequence>
<keyword evidence="6" id="KW-0325">Glycoprotein</keyword>
<dbReference type="Gene3D" id="2.60.40.10">
    <property type="entry name" value="Immunoglobulins"/>
    <property type="match status" value="1"/>
</dbReference>
<dbReference type="EMBL" id="ML995486">
    <property type="protein sequence ID" value="KAF2141675.1"/>
    <property type="molecule type" value="Genomic_DNA"/>
</dbReference>
<accession>A0A6A6BEE5</accession>
<dbReference type="InterPro" id="IPR013783">
    <property type="entry name" value="Ig-like_fold"/>
</dbReference>
<dbReference type="InterPro" id="IPR036881">
    <property type="entry name" value="Glyco_hydro_3_C_sf"/>
</dbReference>
<dbReference type="InterPro" id="IPR001764">
    <property type="entry name" value="Glyco_hydro_3_N"/>
</dbReference>
<keyword evidence="12" id="KW-0732">Signal</keyword>
<dbReference type="InterPro" id="IPR002772">
    <property type="entry name" value="Glyco_hydro_3_C"/>
</dbReference>
<dbReference type="FunFam" id="3.40.50.1700:FF:000003">
    <property type="entry name" value="Probable beta-glucosidase"/>
    <property type="match status" value="1"/>
</dbReference>
<evidence type="ECO:0000256" key="5">
    <source>
        <dbReference type="ARBA" id="ARBA00023001"/>
    </source>
</evidence>
<dbReference type="GO" id="GO:0008422">
    <property type="term" value="F:beta-glucosidase activity"/>
    <property type="evidence" value="ECO:0007669"/>
    <property type="project" value="UniProtKB-EC"/>
</dbReference>
<evidence type="ECO:0000256" key="12">
    <source>
        <dbReference type="SAM" id="SignalP"/>
    </source>
</evidence>
<evidence type="ECO:0000256" key="6">
    <source>
        <dbReference type="ARBA" id="ARBA00023180"/>
    </source>
</evidence>
<dbReference type="OrthoDB" id="416222at2759"/>
<evidence type="ECO:0000256" key="11">
    <source>
        <dbReference type="SAM" id="MobiDB-lite"/>
    </source>
</evidence>
<evidence type="ECO:0000256" key="10">
    <source>
        <dbReference type="RuleBase" id="RU361161"/>
    </source>
</evidence>
<dbReference type="InterPro" id="IPR019800">
    <property type="entry name" value="Glyco_hydro_3_AS"/>
</dbReference>
<keyword evidence="7 10" id="KW-0119">Carbohydrate metabolism</keyword>
<feature type="chain" id="PRO_5025512138" description="beta-glucosidase" evidence="12">
    <location>
        <begin position="26"/>
        <end position="900"/>
    </location>
</feature>
<evidence type="ECO:0000256" key="2">
    <source>
        <dbReference type="ARBA" id="ARBA00004987"/>
    </source>
</evidence>
<reference evidence="14" key="1">
    <citation type="journal article" date="2020" name="Stud. Mycol.">
        <title>101 Dothideomycetes genomes: a test case for predicting lifestyles and emergence of pathogens.</title>
        <authorList>
            <person name="Haridas S."/>
            <person name="Albert R."/>
            <person name="Binder M."/>
            <person name="Bloem J."/>
            <person name="Labutti K."/>
            <person name="Salamov A."/>
            <person name="Andreopoulos B."/>
            <person name="Baker S."/>
            <person name="Barry K."/>
            <person name="Bills G."/>
            <person name="Bluhm B."/>
            <person name="Cannon C."/>
            <person name="Castanera R."/>
            <person name="Culley D."/>
            <person name="Daum C."/>
            <person name="Ezra D."/>
            <person name="Gonzalez J."/>
            <person name="Henrissat B."/>
            <person name="Kuo A."/>
            <person name="Liang C."/>
            <person name="Lipzen A."/>
            <person name="Lutzoni F."/>
            <person name="Magnuson J."/>
            <person name="Mondo S."/>
            <person name="Nolan M."/>
            <person name="Ohm R."/>
            <person name="Pangilinan J."/>
            <person name="Park H.-J."/>
            <person name="Ramirez L."/>
            <person name="Alfaro M."/>
            <person name="Sun H."/>
            <person name="Tritt A."/>
            <person name="Yoshinaga Y."/>
            <person name="Zwiers L.-H."/>
            <person name="Turgeon B."/>
            <person name="Goodwin S."/>
            <person name="Spatafora J."/>
            <person name="Crous P."/>
            <person name="Grigoriev I."/>
        </authorList>
    </citation>
    <scope>NUCLEOTIDE SEQUENCE</scope>
    <source>
        <strain evidence="14">CBS 121167</strain>
    </source>
</reference>
<dbReference type="InterPro" id="IPR050288">
    <property type="entry name" value="Cellulose_deg_GH3"/>
</dbReference>
<dbReference type="GeneID" id="54303725"/>
<dbReference type="Pfam" id="PF00933">
    <property type="entry name" value="Glyco_hydro_3"/>
    <property type="match status" value="1"/>
</dbReference>
<dbReference type="PRINTS" id="PR00133">
    <property type="entry name" value="GLHYDRLASE3"/>
</dbReference>
<evidence type="ECO:0000313" key="15">
    <source>
        <dbReference type="Proteomes" id="UP000799438"/>
    </source>
</evidence>
<gene>
    <name evidence="14" type="ORF">K452DRAFT_358783</name>
</gene>